<dbReference type="RefSeq" id="WP_112376301.1">
    <property type="nucleotide sequence ID" value="NZ_CP069793.1"/>
</dbReference>
<dbReference type="AlphaFoldDB" id="A0A2X2LNC0"/>
<dbReference type="PANTHER" id="PTHR43140:SF1">
    <property type="entry name" value="TYPE I RESTRICTION ENZYME ECOKI SPECIFICITY SUBUNIT"/>
    <property type="match status" value="1"/>
</dbReference>
<name>A0A2X2LNC0_SPHMU</name>
<dbReference type="SUPFAM" id="SSF116734">
    <property type="entry name" value="DNA methylase specificity domain"/>
    <property type="match status" value="2"/>
</dbReference>
<dbReference type="REBASE" id="416022">
    <property type="entry name" value="S.Smu11343III"/>
</dbReference>
<evidence type="ECO:0000313" key="6">
    <source>
        <dbReference type="Proteomes" id="UP000251241"/>
    </source>
</evidence>
<feature type="domain" description="Type I restriction modification DNA specificity" evidence="4">
    <location>
        <begin position="20"/>
        <end position="169"/>
    </location>
</feature>
<dbReference type="InterPro" id="IPR000055">
    <property type="entry name" value="Restrct_endonuc_typeI_TRD"/>
</dbReference>
<organism evidence="5 6">
    <name type="scientific">Sphingobacterium multivorum</name>
    <dbReference type="NCBI Taxonomy" id="28454"/>
    <lineage>
        <taxon>Bacteria</taxon>
        <taxon>Pseudomonadati</taxon>
        <taxon>Bacteroidota</taxon>
        <taxon>Sphingobacteriia</taxon>
        <taxon>Sphingobacteriales</taxon>
        <taxon>Sphingobacteriaceae</taxon>
        <taxon>Sphingobacterium</taxon>
    </lineage>
</organism>
<comment type="similarity">
    <text evidence="1">Belongs to the type-I restriction system S methylase family.</text>
</comment>
<dbReference type="REBASE" id="496162">
    <property type="entry name" value="S.Smu11691ORF8410P"/>
</dbReference>
<dbReference type="GO" id="GO:0003677">
    <property type="term" value="F:DNA binding"/>
    <property type="evidence" value="ECO:0007669"/>
    <property type="project" value="UniProtKB-KW"/>
</dbReference>
<dbReference type="CDD" id="cd17248">
    <property type="entry name" value="RMtype1_S_AmiI-TRD2-CR2_like"/>
    <property type="match status" value="1"/>
</dbReference>
<sequence length="443" mass="50608">MASKGDINKYEIQPSYPIRWPLVSYDEILEKTKIDVKLKSKDFNSIGIYPVVDQGAQLIAGYIDDEDLLYNGELPVIIFGDHTKNIKYVDFKFAVGADGTKLLKPINGISERFFYYNLLSLNLPDFGYSRHFSVFKILDFPLPPLPEQERIVAKLDKLFAQHEKIKKALDRIPQLLKDFRQQVLEQNFTYKGYVSSCISLEPNLKKEEGNSWKWYKLLKIARLESGHTPRKSKEEYWINGDVNWISLQDIRAADGQVINETKFKPNLNGIKNSSARLLPEGTVCFCRDISVGFVTIMGGEMATSQHFANWICSEKLNNRFLMYSLISARKYLIRSGVGTTVGTIYMPAIKEMQIFMPPIQEQQNIVRCVQTQFAKADTIEARYQTLKAKVDSLPQAILHKAFKGQLIPQLPNDGDAKDLLAEIIKLKEEVKPKMASKKHSVEP</sequence>
<dbReference type="Gene3D" id="3.90.220.20">
    <property type="entry name" value="DNA methylase specificity domains"/>
    <property type="match status" value="2"/>
</dbReference>
<feature type="domain" description="Type I restriction modification DNA specificity" evidence="4">
    <location>
        <begin position="212"/>
        <end position="387"/>
    </location>
</feature>
<evidence type="ECO:0000313" key="5">
    <source>
        <dbReference type="EMBL" id="SPZ94599.1"/>
    </source>
</evidence>
<proteinExistence type="inferred from homology"/>
<dbReference type="InterPro" id="IPR044946">
    <property type="entry name" value="Restrct_endonuc_typeI_TRD_sf"/>
</dbReference>
<protein>
    <submittedName>
        <fullName evidence="5">Type I restriction enzyme EcoKI specificity protein</fullName>
    </submittedName>
</protein>
<dbReference type="Proteomes" id="UP000251241">
    <property type="component" value="Unassembled WGS sequence"/>
</dbReference>
<accession>A0A2X2LNC0</accession>
<reference evidence="5 6" key="1">
    <citation type="submission" date="2018-06" db="EMBL/GenBank/DDBJ databases">
        <authorList>
            <consortium name="Pathogen Informatics"/>
            <person name="Doyle S."/>
        </authorList>
    </citation>
    <scope>NUCLEOTIDE SEQUENCE [LARGE SCALE GENOMIC DNA]</scope>
    <source>
        <strain evidence="5 6">NCTC11343</strain>
    </source>
</reference>
<dbReference type="GO" id="GO:0009307">
    <property type="term" value="P:DNA restriction-modification system"/>
    <property type="evidence" value="ECO:0007669"/>
    <property type="project" value="UniProtKB-KW"/>
</dbReference>
<dbReference type="PANTHER" id="PTHR43140">
    <property type="entry name" value="TYPE-1 RESTRICTION ENZYME ECOKI SPECIFICITY PROTEIN"/>
    <property type="match status" value="1"/>
</dbReference>
<keyword evidence="3" id="KW-0238">DNA-binding</keyword>
<dbReference type="EMBL" id="UAUU01000011">
    <property type="protein sequence ID" value="SPZ94599.1"/>
    <property type="molecule type" value="Genomic_DNA"/>
</dbReference>
<evidence type="ECO:0000256" key="1">
    <source>
        <dbReference type="ARBA" id="ARBA00010923"/>
    </source>
</evidence>
<evidence type="ECO:0000259" key="4">
    <source>
        <dbReference type="Pfam" id="PF01420"/>
    </source>
</evidence>
<dbReference type="InterPro" id="IPR051212">
    <property type="entry name" value="Type-I_RE_S_subunit"/>
</dbReference>
<keyword evidence="2" id="KW-0680">Restriction system</keyword>
<gene>
    <name evidence="5" type="primary">hsdS</name>
    <name evidence="5" type="ORF">NCTC11343_05410</name>
</gene>
<evidence type="ECO:0000256" key="2">
    <source>
        <dbReference type="ARBA" id="ARBA00022747"/>
    </source>
</evidence>
<evidence type="ECO:0000256" key="3">
    <source>
        <dbReference type="ARBA" id="ARBA00023125"/>
    </source>
</evidence>
<dbReference type="Pfam" id="PF01420">
    <property type="entry name" value="Methylase_S"/>
    <property type="match status" value="2"/>
</dbReference>
<dbReference type="GeneID" id="97180207"/>